<dbReference type="InterPro" id="IPR000515">
    <property type="entry name" value="MetI-like"/>
</dbReference>
<gene>
    <name evidence="9" type="ORF">ACFOOL_09025</name>
</gene>
<protein>
    <submittedName>
        <fullName evidence="9">Carbohydrate ABC transporter permease</fullName>
    </submittedName>
</protein>
<dbReference type="CDD" id="cd06261">
    <property type="entry name" value="TM_PBP2"/>
    <property type="match status" value="1"/>
</dbReference>
<keyword evidence="5 7" id="KW-1133">Transmembrane helix</keyword>
<feature type="transmembrane region" description="Helical" evidence="7">
    <location>
        <begin position="112"/>
        <end position="132"/>
    </location>
</feature>
<evidence type="ECO:0000256" key="6">
    <source>
        <dbReference type="ARBA" id="ARBA00023136"/>
    </source>
</evidence>
<dbReference type="InterPro" id="IPR035906">
    <property type="entry name" value="MetI-like_sf"/>
</dbReference>
<name>A0ABV7X2J8_9HYPH</name>
<dbReference type="EMBL" id="JBHRYD010000007">
    <property type="protein sequence ID" value="MFC3704898.1"/>
    <property type="molecule type" value="Genomic_DNA"/>
</dbReference>
<reference evidence="10" key="1">
    <citation type="journal article" date="2019" name="Int. J. Syst. Evol. Microbiol.">
        <title>The Global Catalogue of Microorganisms (GCM) 10K type strain sequencing project: providing services to taxonomists for standard genome sequencing and annotation.</title>
        <authorList>
            <consortium name="The Broad Institute Genomics Platform"/>
            <consortium name="The Broad Institute Genome Sequencing Center for Infectious Disease"/>
            <person name="Wu L."/>
            <person name="Ma J."/>
        </authorList>
    </citation>
    <scope>NUCLEOTIDE SEQUENCE [LARGE SCALE GENOMIC DNA]</scope>
    <source>
        <strain evidence="10">KCTC 42281</strain>
    </source>
</reference>
<evidence type="ECO:0000256" key="2">
    <source>
        <dbReference type="ARBA" id="ARBA00022448"/>
    </source>
</evidence>
<dbReference type="PANTHER" id="PTHR30193:SF37">
    <property type="entry name" value="INNER MEMBRANE ABC TRANSPORTER PERMEASE PROTEIN YCJO"/>
    <property type="match status" value="1"/>
</dbReference>
<feature type="transmembrane region" description="Helical" evidence="7">
    <location>
        <begin position="273"/>
        <end position="294"/>
    </location>
</feature>
<feature type="domain" description="ABC transmembrane type-1" evidence="8">
    <location>
        <begin position="75"/>
        <end position="291"/>
    </location>
</feature>
<dbReference type="RefSeq" id="WP_380096635.1">
    <property type="nucleotide sequence ID" value="NZ_JBHRYD010000007.1"/>
</dbReference>
<evidence type="ECO:0000256" key="7">
    <source>
        <dbReference type="RuleBase" id="RU363032"/>
    </source>
</evidence>
<evidence type="ECO:0000256" key="1">
    <source>
        <dbReference type="ARBA" id="ARBA00004651"/>
    </source>
</evidence>
<dbReference type="Gene3D" id="1.10.3720.10">
    <property type="entry name" value="MetI-like"/>
    <property type="match status" value="1"/>
</dbReference>
<feature type="transmembrane region" description="Helical" evidence="7">
    <location>
        <begin position="162"/>
        <end position="185"/>
    </location>
</feature>
<feature type="transmembrane region" description="Helical" evidence="7">
    <location>
        <begin position="81"/>
        <end position="100"/>
    </location>
</feature>
<evidence type="ECO:0000256" key="3">
    <source>
        <dbReference type="ARBA" id="ARBA00022475"/>
    </source>
</evidence>
<comment type="caution">
    <text evidence="9">The sequence shown here is derived from an EMBL/GenBank/DDBJ whole genome shotgun (WGS) entry which is preliminary data.</text>
</comment>
<keyword evidence="2 7" id="KW-0813">Transport</keyword>
<organism evidence="9 10">
    <name type="scientific">Devosia honganensis</name>
    <dbReference type="NCBI Taxonomy" id="1610527"/>
    <lineage>
        <taxon>Bacteria</taxon>
        <taxon>Pseudomonadati</taxon>
        <taxon>Pseudomonadota</taxon>
        <taxon>Alphaproteobacteria</taxon>
        <taxon>Hyphomicrobiales</taxon>
        <taxon>Devosiaceae</taxon>
        <taxon>Devosia</taxon>
    </lineage>
</organism>
<accession>A0ABV7X2J8</accession>
<keyword evidence="3" id="KW-1003">Cell membrane</keyword>
<proteinExistence type="inferred from homology"/>
<evidence type="ECO:0000313" key="9">
    <source>
        <dbReference type="EMBL" id="MFC3704898.1"/>
    </source>
</evidence>
<keyword evidence="6 7" id="KW-0472">Membrane</keyword>
<sequence>MANNTAAPWQKGSALVYALFLALPVGLFCLFYIYPVLETFVLAFQRWDGLSPRRVDVGLGNFMALLRDGRFHHSLLNNLRWLVFYVLAPTGLGLALALLANSLLFGRGLAKFVYFLPYTLPPVAVAAIWRWLYEPSAGLITRVLDEIGLGFLAQNWIGDPAIVTYSLMVSAAWWSVGFSFIVFFAGLQNLPRECLEAARIDGASSWQTFTKVTFPLLWPSTAVALGMSSVDAMRLFDIVWAMTAGGPAYASDVLATQMFDVAFGRLKMGEASAIAVCMLFVSAAVILPFIVYMARRVEEASNDQ</sequence>
<comment type="subcellular location">
    <subcellularLocation>
        <location evidence="1 7">Cell membrane</location>
        <topology evidence="1 7">Multi-pass membrane protein</topology>
    </subcellularLocation>
</comment>
<feature type="transmembrane region" description="Helical" evidence="7">
    <location>
        <begin position="12"/>
        <end position="34"/>
    </location>
</feature>
<evidence type="ECO:0000256" key="5">
    <source>
        <dbReference type="ARBA" id="ARBA00022989"/>
    </source>
</evidence>
<evidence type="ECO:0000256" key="4">
    <source>
        <dbReference type="ARBA" id="ARBA00022692"/>
    </source>
</evidence>
<dbReference type="SUPFAM" id="SSF161098">
    <property type="entry name" value="MetI-like"/>
    <property type="match status" value="1"/>
</dbReference>
<dbReference type="InterPro" id="IPR051393">
    <property type="entry name" value="ABC_transporter_permease"/>
</dbReference>
<dbReference type="PANTHER" id="PTHR30193">
    <property type="entry name" value="ABC TRANSPORTER PERMEASE PROTEIN"/>
    <property type="match status" value="1"/>
</dbReference>
<evidence type="ECO:0000313" key="10">
    <source>
        <dbReference type="Proteomes" id="UP001595613"/>
    </source>
</evidence>
<evidence type="ECO:0000259" key="8">
    <source>
        <dbReference type="PROSITE" id="PS50928"/>
    </source>
</evidence>
<dbReference type="Proteomes" id="UP001595613">
    <property type="component" value="Unassembled WGS sequence"/>
</dbReference>
<keyword evidence="10" id="KW-1185">Reference proteome</keyword>
<dbReference type="Pfam" id="PF00528">
    <property type="entry name" value="BPD_transp_1"/>
    <property type="match status" value="1"/>
</dbReference>
<dbReference type="PROSITE" id="PS50928">
    <property type="entry name" value="ABC_TM1"/>
    <property type="match status" value="1"/>
</dbReference>
<keyword evidence="4 7" id="KW-0812">Transmembrane</keyword>
<comment type="similarity">
    <text evidence="7">Belongs to the binding-protein-dependent transport system permease family.</text>
</comment>